<dbReference type="InterPro" id="IPR003442">
    <property type="entry name" value="T6A_TsaE"/>
</dbReference>
<evidence type="ECO:0000256" key="7">
    <source>
        <dbReference type="ARBA" id="ARBA00022741"/>
    </source>
</evidence>
<dbReference type="AlphaFoldDB" id="A0A1H5WH43"/>
<comment type="similarity">
    <text evidence="2">Belongs to the TsaE family.</text>
</comment>
<dbReference type="GO" id="GO:0002949">
    <property type="term" value="P:tRNA threonylcarbamoyladenosine modification"/>
    <property type="evidence" value="ECO:0007669"/>
    <property type="project" value="InterPro"/>
</dbReference>
<dbReference type="InterPro" id="IPR027417">
    <property type="entry name" value="P-loop_NTPase"/>
</dbReference>
<comment type="subcellular location">
    <subcellularLocation>
        <location evidence="1">Cytoplasm</location>
    </subcellularLocation>
</comment>
<dbReference type="EMBL" id="FNUX01000018">
    <property type="protein sequence ID" value="SEF98755.1"/>
    <property type="molecule type" value="Genomic_DNA"/>
</dbReference>
<keyword evidence="5" id="KW-0819">tRNA processing</keyword>
<evidence type="ECO:0000256" key="4">
    <source>
        <dbReference type="ARBA" id="ARBA00022490"/>
    </source>
</evidence>
<dbReference type="SUPFAM" id="SSF52540">
    <property type="entry name" value="P-loop containing nucleoside triphosphate hydrolases"/>
    <property type="match status" value="1"/>
</dbReference>
<evidence type="ECO:0000256" key="6">
    <source>
        <dbReference type="ARBA" id="ARBA00022723"/>
    </source>
</evidence>
<dbReference type="Gene3D" id="3.40.50.300">
    <property type="entry name" value="P-loop containing nucleotide triphosphate hydrolases"/>
    <property type="match status" value="1"/>
</dbReference>
<evidence type="ECO:0000313" key="11">
    <source>
        <dbReference type="EMBL" id="SEF98755.1"/>
    </source>
</evidence>
<dbReference type="NCBIfam" id="TIGR00150">
    <property type="entry name" value="T6A_YjeE"/>
    <property type="match status" value="1"/>
</dbReference>
<gene>
    <name evidence="11" type="ORF">SAMN05216334_11856</name>
</gene>
<dbReference type="PANTHER" id="PTHR33540">
    <property type="entry name" value="TRNA THREONYLCARBAMOYLADENOSINE BIOSYNTHESIS PROTEIN TSAE"/>
    <property type="match status" value="1"/>
</dbReference>
<evidence type="ECO:0000256" key="9">
    <source>
        <dbReference type="ARBA" id="ARBA00022842"/>
    </source>
</evidence>
<dbReference type="Pfam" id="PF02367">
    <property type="entry name" value="TsaE"/>
    <property type="match status" value="1"/>
</dbReference>
<evidence type="ECO:0000256" key="8">
    <source>
        <dbReference type="ARBA" id="ARBA00022840"/>
    </source>
</evidence>
<sequence>MHSVHSTDSESIQSHTHYLADEAETLKFGERLATCLHPGLIIHLLGNLGAGKTTLTRGILHGLGYSHIVKSPTYNLVEIYKISGLYLYHFDFYRFNHYSEWEEAGFRDYFNSDSICLVEWPEKAGSLLPSADLQCFLNILDSGRNIEIRSSTETGKQCLTHWTTEKST</sequence>
<evidence type="ECO:0000313" key="12">
    <source>
        <dbReference type="Proteomes" id="UP000236753"/>
    </source>
</evidence>
<dbReference type="GO" id="GO:0046872">
    <property type="term" value="F:metal ion binding"/>
    <property type="evidence" value="ECO:0007669"/>
    <property type="project" value="UniProtKB-KW"/>
</dbReference>
<accession>A0A1H5WH43</accession>
<proteinExistence type="inferred from homology"/>
<dbReference type="OrthoDB" id="9800307at2"/>
<evidence type="ECO:0000256" key="2">
    <source>
        <dbReference type="ARBA" id="ARBA00007599"/>
    </source>
</evidence>
<dbReference type="Proteomes" id="UP000236753">
    <property type="component" value="Unassembled WGS sequence"/>
</dbReference>
<evidence type="ECO:0000256" key="10">
    <source>
        <dbReference type="ARBA" id="ARBA00032441"/>
    </source>
</evidence>
<keyword evidence="9" id="KW-0460">Magnesium</keyword>
<keyword evidence="4" id="KW-0963">Cytoplasm</keyword>
<evidence type="ECO:0000256" key="3">
    <source>
        <dbReference type="ARBA" id="ARBA00019010"/>
    </source>
</evidence>
<dbReference type="GO" id="GO:0005524">
    <property type="term" value="F:ATP binding"/>
    <property type="evidence" value="ECO:0007669"/>
    <property type="project" value="UniProtKB-KW"/>
</dbReference>
<keyword evidence="6" id="KW-0479">Metal-binding</keyword>
<keyword evidence="8" id="KW-0067">ATP-binding</keyword>
<organism evidence="11 12">
    <name type="scientific">Nitrosomonas ureae</name>
    <dbReference type="NCBI Taxonomy" id="44577"/>
    <lineage>
        <taxon>Bacteria</taxon>
        <taxon>Pseudomonadati</taxon>
        <taxon>Pseudomonadota</taxon>
        <taxon>Betaproteobacteria</taxon>
        <taxon>Nitrosomonadales</taxon>
        <taxon>Nitrosomonadaceae</taxon>
        <taxon>Nitrosomonas</taxon>
    </lineage>
</organism>
<dbReference type="GO" id="GO:0005737">
    <property type="term" value="C:cytoplasm"/>
    <property type="evidence" value="ECO:0007669"/>
    <property type="project" value="UniProtKB-SubCell"/>
</dbReference>
<evidence type="ECO:0000256" key="1">
    <source>
        <dbReference type="ARBA" id="ARBA00004496"/>
    </source>
</evidence>
<reference evidence="11 12" key="1">
    <citation type="submission" date="2016-10" db="EMBL/GenBank/DDBJ databases">
        <authorList>
            <person name="de Groot N.N."/>
        </authorList>
    </citation>
    <scope>NUCLEOTIDE SEQUENCE [LARGE SCALE GENOMIC DNA]</scope>
    <source>
        <strain evidence="11 12">Nm13</strain>
    </source>
</reference>
<keyword evidence="7" id="KW-0547">Nucleotide-binding</keyword>
<dbReference type="PANTHER" id="PTHR33540:SF2">
    <property type="entry name" value="TRNA THREONYLCARBAMOYLADENOSINE BIOSYNTHESIS PROTEIN TSAE"/>
    <property type="match status" value="1"/>
</dbReference>
<name>A0A1H5WH43_9PROT</name>
<dbReference type="RefSeq" id="WP_103966956.1">
    <property type="nucleotide sequence ID" value="NZ_FNUX01000018.1"/>
</dbReference>
<evidence type="ECO:0000256" key="5">
    <source>
        <dbReference type="ARBA" id="ARBA00022694"/>
    </source>
</evidence>
<protein>
    <recommendedName>
        <fullName evidence="3">tRNA threonylcarbamoyladenosine biosynthesis protein TsaE</fullName>
    </recommendedName>
    <alternativeName>
        <fullName evidence="10">t(6)A37 threonylcarbamoyladenosine biosynthesis protein TsaE</fullName>
    </alternativeName>
</protein>